<evidence type="ECO:0000313" key="1">
    <source>
        <dbReference type="EMBL" id="EQA71294.1"/>
    </source>
</evidence>
<protein>
    <submittedName>
        <fullName evidence="1">Uncharacterized protein</fullName>
    </submittedName>
</protein>
<dbReference type="EMBL" id="AKWY02000021">
    <property type="protein sequence ID" value="EQA71294.1"/>
    <property type="molecule type" value="Genomic_DNA"/>
</dbReference>
<dbReference type="AlphaFoldDB" id="T0FMA9"/>
<organism evidence="1 2">
    <name type="scientific">Leptospira noguchii serovar Panama str. CZ214</name>
    <dbReference type="NCBI Taxonomy" id="1001595"/>
    <lineage>
        <taxon>Bacteria</taxon>
        <taxon>Pseudomonadati</taxon>
        <taxon>Spirochaetota</taxon>
        <taxon>Spirochaetia</taxon>
        <taxon>Leptospirales</taxon>
        <taxon>Leptospiraceae</taxon>
        <taxon>Leptospira</taxon>
    </lineage>
</organism>
<proteinExistence type="predicted"/>
<accession>T0FMA9</accession>
<reference evidence="1 2" key="1">
    <citation type="submission" date="2013-05" db="EMBL/GenBank/DDBJ databases">
        <authorList>
            <person name="Harkins D.M."/>
            <person name="Durkin A.S."/>
            <person name="Brinkac L.M."/>
            <person name="Haft D.H."/>
            <person name="Selengut J.D."/>
            <person name="Sanka R."/>
            <person name="DePew J."/>
            <person name="Purushe J."/>
            <person name="Hartskeerl R.A."/>
            <person name="Ahmed A."/>
            <person name="van der Linden H."/>
            <person name="Goris M.G.A."/>
            <person name="Vinetz J.M."/>
            <person name="Sutton G.G."/>
            <person name="Nierman W.C."/>
            <person name="Fouts D.E."/>
        </authorList>
    </citation>
    <scope>NUCLEOTIDE SEQUENCE [LARGE SCALE GENOMIC DNA]</scope>
    <source>
        <strain evidence="1 2">CZ214</strain>
    </source>
</reference>
<comment type="caution">
    <text evidence="1">The sequence shown here is derived from an EMBL/GenBank/DDBJ whole genome shotgun (WGS) entry which is preliminary data.</text>
</comment>
<name>T0FMA9_9LEPT</name>
<sequence>MFGVQIDFECYSILILLLKYFVRTFCASKNVTSVLMIQVNSRNPFYSEKVK</sequence>
<dbReference type="Proteomes" id="UP000015442">
    <property type="component" value="Unassembled WGS sequence"/>
</dbReference>
<gene>
    <name evidence="1" type="ORF">LEP1GSC059_2780</name>
</gene>
<evidence type="ECO:0000313" key="2">
    <source>
        <dbReference type="Proteomes" id="UP000015442"/>
    </source>
</evidence>